<gene>
    <name evidence="3" type="ORF">K432DRAFT_438546</name>
</gene>
<proteinExistence type="predicted"/>
<reference evidence="3 4" key="1">
    <citation type="journal article" date="2016" name="Nat. Commun.">
        <title>Ectomycorrhizal ecology is imprinted in the genome of the dominant symbiotic fungus Cenococcum geophilum.</title>
        <authorList>
            <consortium name="DOE Joint Genome Institute"/>
            <person name="Peter M."/>
            <person name="Kohler A."/>
            <person name="Ohm R.A."/>
            <person name="Kuo A."/>
            <person name="Krutzmann J."/>
            <person name="Morin E."/>
            <person name="Arend M."/>
            <person name="Barry K.W."/>
            <person name="Binder M."/>
            <person name="Choi C."/>
            <person name="Clum A."/>
            <person name="Copeland A."/>
            <person name="Grisel N."/>
            <person name="Haridas S."/>
            <person name="Kipfer T."/>
            <person name="LaButti K."/>
            <person name="Lindquist E."/>
            <person name="Lipzen A."/>
            <person name="Maire R."/>
            <person name="Meier B."/>
            <person name="Mihaltcheva S."/>
            <person name="Molinier V."/>
            <person name="Murat C."/>
            <person name="Poggeler S."/>
            <person name="Quandt C.A."/>
            <person name="Sperisen C."/>
            <person name="Tritt A."/>
            <person name="Tisserant E."/>
            <person name="Crous P.W."/>
            <person name="Henrissat B."/>
            <person name="Nehls U."/>
            <person name="Egli S."/>
            <person name="Spatafora J.W."/>
            <person name="Grigoriev I.V."/>
            <person name="Martin F.M."/>
        </authorList>
    </citation>
    <scope>NUCLEOTIDE SEQUENCE [LARGE SCALE GENOMIC DNA]</scope>
    <source>
        <strain evidence="3 4">CBS 459.81</strain>
    </source>
</reference>
<dbReference type="OrthoDB" id="5404794at2759"/>
<feature type="region of interest" description="Disordered" evidence="1">
    <location>
        <begin position="545"/>
        <end position="565"/>
    </location>
</feature>
<dbReference type="AlphaFoldDB" id="A0A8E2JL28"/>
<dbReference type="Gene3D" id="1.10.8.10">
    <property type="entry name" value="DNA helicase RuvA subunit, C-terminal domain"/>
    <property type="match status" value="1"/>
</dbReference>
<feature type="compositionally biased region" description="Polar residues" evidence="1">
    <location>
        <begin position="774"/>
        <end position="790"/>
    </location>
</feature>
<feature type="domain" description="UBA" evidence="2">
    <location>
        <begin position="482"/>
        <end position="522"/>
    </location>
</feature>
<sequence length="832" mass="90917">MGRVILDSDDECMSGSCSPVSMQVEGLLPAVSTAEVALGTSSTEVLKRNLEAAHRDFVGSATRFEMGGGDDIDFVSPMRSNKRRKTTNDINFSQSFSKKLERRKSEKTYGQAGRRKRFEDNCAFDALAVLEDHVSTSARTQLSERISEEPLEQITADEFNVTEETGSKSPWKLPGSIRDEFVQHEPLAMFPSLSSTVPNNTLTQQRLLEMTLAPTSLNVDPDPMMLLPDPEHQQSSIPWSTFLTTPSVHKGSPKNSAETAASPEHHSNGLGKSSINGSCDILDTSLGTPKATSALCSQPKLSPITPAKSLRRFEHSRATSEAIELPGSQGLSSDELAPIAGHSLIATKQGGVLKKARQHKRREMDFDIDELSCEASGIVLPEERHQSQPGQSRSERGHDENYTNTQTKRTNIKQATASQSLESDDIAVDFPKENYKPRPSRSRSTRIIEDEPIDYSIRPERAARVRAKRSNTVGGSIGRLVPSSSEKIVRICAMGFSSSQARHALEANGGDLELAGNWLLNNITPASQDIASDAITVPKQDEHAIEKGDEHNLANEGSCRNSPESEEAVIDQTNLAAESAKPSHTDKSYQLLQEEIPVVSDSTVKTAEILTKMFIEDDGNAKSTESPKITSPDPAMPTITQTKVSQVVNKQCGQFKDADPPVPKSKRRRTTHFEGLVETADVELELSSEAPKKRGRGRPRLRPKTPEEIVDVHNDEEEIPDAQPELDAHGSALLEVKSNAKQPDIQPFKANGVSTVSGQEQCPPNTLLELGKKISSSPENTTVSNQSMMHTPQKPRTAPIPVHSPINKSKVPLRVGLSKRAKIAPLLRIVKK</sequence>
<feature type="compositionally biased region" description="Polar residues" evidence="1">
    <location>
        <begin position="242"/>
        <end position="259"/>
    </location>
</feature>
<dbReference type="Pfam" id="PF00627">
    <property type="entry name" value="UBA"/>
    <property type="match status" value="1"/>
</dbReference>
<evidence type="ECO:0000256" key="1">
    <source>
        <dbReference type="SAM" id="MobiDB-lite"/>
    </source>
</evidence>
<dbReference type="SUPFAM" id="SSF46934">
    <property type="entry name" value="UBA-like"/>
    <property type="match status" value="1"/>
</dbReference>
<evidence type="ECO:0000313" key="4">
    <source>
        <dbReference type="Proteomes" id="UP000250266"/>
    </source>
</evidence>
<feature type="region of interest" description="Disordered" evidence="1">
    <location>
        <begin position="774"/>
        <end position="807"/>
    </location>
</feature>
<protein>
    <recommendedName>
        <fullName evidence="2">UBA domain-containing protein</fullName>
    </recommendedName>
</protein>
<feature type="compositionally biased region" description="Polar residues" evidence="1">
    <location>
        <begin position="402"/>
        <end position="421"/>
    </location>
</feature>
<name>A0A8E2JL28_9PEZI</name>
<feature type="region of interest" description="Disordered" evidence="1">
    <location>
        <begin position="242"/>
        <end position="274"/>
    </location>
</feature>
<keyword evidence="4" id="KW-1185">Reference proteome</keyword>
<evidence type="ECO:0000313" key="3">
    <source>
        <dbReference type="EMBL" id="OCK86459.1"/>
    </source>
</evidence>
<dbReference type="Proteomes" id="UP000250266">
    <property type="component" value="Unassembled WGS sequence"/>
</dbReference>
<organism evidence="3 4">
    <name type="scientific">Lepidopterella palustris CBS 459.81</name>
    <dbReference type="NCBI Taxonomy" id="1314670"/>
    <lineage>
        <taxon>Eukaryota</taxon>
        <taxon>Fungi</taxon>
        <taxon>Dikarya</taxon>
        <taxon>Ascomycota</taxon>
        <taxon>Pezizomycotina</taxon>
        <taxon>Dothideomycetes</taxon>
        <taxon>Pleosporomycetidae</taxon>
        <taxon>Mytilinidiales</taxon>
        <taxon>Argynnaceae</taxon>
        <taxon>Lepidopterella</taxon>
    </lineage>
</organism>
<dbReference type="EMBL" id="KV744805">
    <property type="protein sequence ID" value="OCK86459.1"/>
    <property type="molecule type" value="Genomic_DNA"/>
</dbReference>
<dbReference type="InterPro" id="IPR009060">
    <property type="entry name" value="UBA-like_sf"/>
</dbReference>
<feature type="region of interest" description="Disordered" evidence="1">
    <location>
        <begin position="377"/>
        <end position="444"/>
    </location>
</feature>
<dbReference type="SMART" id="SM00165">
    <property type="entry name" value="UBA"/>
    <property type="match status" value="1"/>
</dbReference>
<accession>A0A8E2JL28</accession>
<dbReference type="PROSITE" id="PS50030">
    <property type="entry name" value="UBA"/>
    <property type="match status" value="1"/>
</dbReference>
<evidence type="ECO:0000259" key="2">
    <source>
        <dbReference type="PROSITE" id="PS50030"/>
    </source>
</evidence>
<feature type="region of interest" description="Disordered" evidence="1">
    <location>
        <begin position="738"/>
        <end position="760"/>
    </location>
</feature>
<dbReference type="InterPro" id="IPR015940">
    <property type="entry name" value="UBA"/>
</dbReference>